<sequence length="124" mass="13547">EMKQLEDDKIAEALELSFARGDDSQTLNAADDEEQTGQCDTESAVASSSKNPTECIVTDVIDEDLRDEGATGDSLKGDDTKDVRIRNLDLKLARLEKKNRELKKFTKTVAVDSNGKLKDIGSGI</sequence>
<feature type="region of interest" description="Disordered" evidence="1">
    <location>
        <begin position="29"/>
        <end position="52"/>
    </location>
</feature>
<evidence type="ECO:0000313" key="2">
    <source>
        <dbReference type="EMBL" id="CAG7825955.1"/>
    </source>
</evidence>
<keyword evidence="3" id="KW-1185">Reference proteome</keyword>
<evidence type="ECO:0000313" key="3">
    <source>
        <dbReference type="Proteomes" id="UP000708208"/>
    </source>
</evidence>
<name>A0A8J2L6L7_9HEXA</name>
<feature type="compositionally biased region" description="Polar residues" evidence="1">
    <location>
        <begin position="36"/>
        <end position="52"/>
    </location>
</feature>
<gene>
    <name evidence="2" type="ORF">AFUS01_LOCUS36032</name>
</gene>
<proteinExistence type="predicted"/>
<accession>A0A8J2L6L7</accession>
<protein>
    <submittedName>
        <fullName evidence="2">Uncharacterized protein</fullName>
    </submittedName>
</protein>
<feature type="non-terminal residue" evidence="2">
    <location>
        <position position="1"/>
    </location>
</feature>
<comment type="caution">
    <text evidence="2">The sequence shown here is derived from an EMBL/GenBank/DDBJ whole genome shotgun (WGS) entry which is preliminary data.</text>
</comment>
<reference evidence="2" key="1">
    <citation type="submission" date="2021-06" db="EMBL/GenBank/DDBJ databases">
        <authorList>
            <person name="Hodson N. C."/>
            <person name="Mongue J. A."/>
            <person name="Jaron S. K."/>
        </authorList>
    </citation>
    <scope>NUCLEOTIDE SEQUENCE</scope>
</reference>
<evidence type="ECO:0000256" key="1">
    <source>
        <dbReference type="SAM" id="MobiDB-lite"/>
    </source>
</evidence>
<feature type="non-terminal residue" evidence="2">
    <location>
        <position position="124"/>
    </location>
</feature>
<dbReference type="Proteomes" id="UP000708208">
    <property type="component" value="Unassembled WGS sequence"/>
</dbReference>
<organism evidence="2 3">
    <name type="scientific">Allacma fusca</name>
    <dbReference type="NCBI Taxonomy" id="39272"/>
    <lineage>
        <taxon>Eukaryota</taxon>
        <taxon>Metazoa</taxon>
        <taxon>Ecdysozoa</taxon>
        <taxon>Arthropoda</taxon>
        <taxon>Hexapoda</taxon>
        <taxon>Collembola</taxon>
        <taxon>Symphypleona</taxon>
        <taxon>Sminthuridae</taxon>
        <taxon>Allacma</taxon>
    </lineage>
</organism>
<dbReference type="EMBL" id="CAJVCH010538062">
    <property type="protein sequence ID" value="CAG7825955.1"/>
    <property type="molecule type" value="Genomic_DNA"/>
</dbReference>
<dbReference type="AlphaFoldDB" id="A0A8J2L6L7"/>